<reference evidence="2" key="1">
    <citation type="submission" date="2002-12" db="EMBL/GenBank/DDBJ databases">
        <title>Complete genome sequence of Vibrio vulnificus CMCP6.</title>
        <authorList>
            <person name="Rhee J.H."/>
            <person name="Kim S.Y."/>
            <person name="Chung S.S."/>
            <person name="Kim J.J."/>
            <person name="Moon Y.H."/>
            <person name="Jeong H."/>
            <person name="Choy H.E."/>
        </authorList>
    </citation>
    <scope>NUCLEOTIDE SEQUENCE [LARGE SCALE GENOMIC DNA]</scope>
    <source>
        <strain evidence="2">CMCP6</strain>
    </source>
</reference>
<dbReference type="Proteomes" id="UP000002275">
    <property type="component" value="Chromosome I"/>
</dbReference>
<evidence type="ECO:0000313" key="2">
    <source>
        <dbReference type="Proteomes" id="UP000002275"/>
    </source>
</evidence>
<dbReference type="RefSeq" id="WP_011078222.1">
    <property type="nucleotide sequence ID" value="NC_004459.3"/>
</dbReference>
<reference evidence="1 2" key="3">
    <citation type="journal article" date="2011" name="Mol. Syst. Biol.">
        <title>Integrative genome-scale metabolic analysis of Vibrio vulnificus for drug targeting and discovery.</title>
        <authorList>
            <person name="Kim H.U."/>
            <person name="Kim S.Y."/>
            <person name="Jeong H."/>
            <person name="Kim T.Y."/>
            <person name="Kim J.J."/>
            <person name="Choy H.E."/>
            <person name="Yi K.Y."/>
            <person name="Rhee J.H."/>
            <person name="Lee S.Y."/>
        </authorList>
    </citation>
    <scope>NUCLEOTIDE SEQUENCE [LARGE SCALE GENOMIC DNA]</scope>
    <source>
        <strain evidence="1 2">CMCP6</strain>
    </source>
</reference>
<protein>
    <submittedName>
        <fullName evidence="1">Uncharacterized protein</fullName>
    </submittedName>
</protein>
<dbReference type="EMBL" id="AE016795">
    <property type="protein sequence ID" value="AAO08642.1"/>
    <property type="molecule type" value="Genomic_DNA"/>
</dbReference>
<proteinExistence type="predicted"/>
<accession>A0A3Q0L186</accession>
<evidence type="ECO:0000313" key="1">
    <source>
        <dbReference type="EMBL" id="AAO08642.1"/>
    </source>
</evidence>
<name>A0A3Q0L186_VIBVU</name>
<dbReference type="AlphaFoldDB" id="A0A3Q0L186"/>
<dbReference type="KEGG" id="vvu:VV1_0103"/>
<sequence length="201" mass="22633">MQISTLTERLKNALMDSAELISGVEQQVIEVALADYSRYRPQKKLGTFSLMTGQMLYLAPADLMQVRTVLYGQSQRAKNPWESGYPRSLPRLTVVEDDQDKKWLQLSHFPADSVVMSCGRDFSYTYYAARKISGDSFSIDAQDEPLLLLRCLAEAVKYIMVHQLNKTVSVRNSIGGEAKNGTPAAVHQQLMNQFLEQVNHA</sequence>
<organism evidence="1 2">
    <name type="scientific">Vibrio vulnificus (strain CMCP6)</name>
    <dbReference type="NCBI Taxonomy" id="216895"/>
    <lineage>
        <taxon>Bacteria</taxon>
        <taxon>Pseudomonadati</taxon>
        <taxon>Pseudomonadota</taxon>
        <taxon>Gammaproteobacteria</taxon>
        <taxon>Vibrionales</taxon>
        <taxon>Vibrionaceae</taxon>
        <taxon>Vibrio</taxon>
    </lineage>
</organism>
<reference evidence="1 2" key="2">
    <citation type="journal article" date="2003" name="Infect. Immun.">
        <title>Characterization and pathogenic significance of Vibrio vulnificus antigens preferentially expressed in septicemic patients.</title>
        <authorList>
            <person name="Kim Y.R."/>
            <person name="Lee S.E."/>
            <person name="Kim C.M."/>
            <person name="Kim S.Y."/>
            <person name="Shin E.K."/>
            <person name="Shin D.H."/>
            <person name="Chung S.S."/>
            <person name="Choy H.E."/>
            <person name="Progulske-Fox A."/>
            <person name="Hillman J.D."/>
            <person name="Handfield M."/>
            <person name="Rhee J.H."/>
        </authorList>
    </citation>
    <scope>NUCLEOTIDE SEQUENCE [LARGE SCALE GENOMIC DNA]</scope>
    <source>
        <strain evidence="1 2">CMCP6</strain>
    </source>
</reference>
<gene>
    <name evidence="1" type="ordered locus">VV1_0103</name>
</gene>